<evidence type="ECO:0000313" key="3">
    <source>
        <dbReference type="Proteomes" id="UP000239504"/>
    </source>
</evidence>
<organism evidence="2 3">
    <name type="scientific">Hyphococcus luteus</name>
    <dbReference type="NCBI Taxonomy" id="2058213"/>
    <lineage>
        <taxon>Bacteria</taxon>
        <taxon>Pseudomonadati</taxon>
        <taxon>Pseudomonadota</taxon>
        <taxon>Alphaproteobacteria</taxon>
        <taxon>Parvularculales</taxon>
        <taxon>Parvularculaceae</taxon>
        <taxon>Hyphococcus</taxon>
    </lineage>
</organism>
<gene>
    <name evidence="2" type="ORF">CW354_08305</name>
</gene>
<reference evidence="2 3" key="1">
    <citation type="submission" date="2017-12" db="EMBL/GenBank/DDBJ databases">
        <authorList>
            <person name="Hurst M.R.H."/>
        </authorList>
    </citation>
    <scope>NUCLEOTIDE SEQUENCE [LARGE SCALE GENOMIC DNA]</scope>
    <source>
        <strain evidence="2 3">SY-3-19</strain>
    </source>
</reference>
<name>A0A2S7K750_9PROT</name>
<feature type="chain" id="PRO_5015404185" evidence="1">
    <location>
        <begin position="29"/>
        <end position="127"/>
    </location>
</feature>
<protein>
    <submittedName>
        <fullName evidence="2">Uncharacterized protein</fullName>
    </submittedName>
</protein>
<evidence type="ECO:0000256" key="1">
    <source>
        <dbReference type="SAM" id="SignalP"/>
    </source>
</evidence>
<accession>A0A2S7K750</accession>
<dbReference type="RefSeq" id="WP_104829536.1">
    <property type="nucleotide sequence ID" value="NZ_PJCH01000005.1"/>
</dbReference>
<dbReference type="Proteomes" id="UP000239504">
    <property type="component" value="Unassembled WGS sequence"/>
</dbReference>
<dbReference type="EMBL" id="PJCH01000005">
    <property type="protein sequence ID" value="PQA88291.1"/>
    <property type="molecule type" value="Genomic_DNA"/>
</dbReference>
<keyword evidence="1" id="KW-0732">Signal</keyword>
<keyword evidence="3" id="KW-1185">Reference proteome</keyword>
<feature type="signal peptide" evidence="1">
    <location>
        <begin position="1"/>
        <end position="28"/>
    </location>
</feature>
<proteinExistence type="predicted"/>
<evidence type="ECO:0000313" key="2">
    <source>
        <dbReference type="EMBL" id="PQA88291.1"/>
    </source>
</evidence>
<dbReference type="OrthoDB" id="7429205at2"/>
<sequence>MMSLPGKIAAIAIAACCAAPMTMSPASAQRLSDGDYEICSVYNQDDEFVGYDSVCLERRRAKLRYYGESAYTNVYYCPYWANGGNGYNATWYSDGRPPQLTGYYTYDATRDGRPCIPNPAYRGTGYY</sequence>
<dbReference type="AlphaFoldDB" id="A0A2S7K750"/>
<comment type="caution">
    <text evidence="2">The sequence shown here is derived from an EMBL/GenBank/DDBJ whole genome shotgun (WGS) entry which is preliminary data.</text>
</comment>